<dbReference type="GO" id="GO:0008784">
    <property type="term" value="F:alanine racemase activity"/>
    <property type="evidence" value="ECO:0007669"/>
    <property type="project" value="UniProtKB-EC"/>
</dbReference>
<gene>
    <name evidence="10" type="ORF">AAW00_03735</name>
</gene>
<evidence type="ECO:0000259" key="9">
    <source>
        <dbReference type="SMART" id="SM01005"/>
    </source>
</evidence>
<comment type="cofactor">
    <cofactor evidence="2 7">
        <name>pyridoxal 5'-phosphate</name>
        <dbReference type="ChEBI" id="CHEBI:597326"/>
    </cofactor>
</comment>
<feature type="domain" description="Alanine racemase C-terminal" evidence="9">
    <location>
        <begin position="235"/>
        <end position="353"/>
    </location>
</feature>
<dbReference type="PROSITE" id="PS00395">
    <property type="entry name" value="ALANINE_RACEMASE"/>
    <property type="match status" value="1"/>
</dbReference>
<evidence type="ECO:0000256" key="7">
    <source>
        <dbReference type="PIRSR" id="PIRSR600821-50"/>
    </source>
</evidence>
<keyword evidence="11" id="KW-1185">Reference proteome</keyword>
<dbReference type="NCBIfam" id="TIGR00492">
    <property type="entry name" value="alr"/>
    <property type="match status" value="1"/>
</dbReference>
<dbReference type="Gene3D" id="3.20.20.10">
    <property type="entry name" value="Alanine racemase"/>
    <property type="match status" value="1"/>
</dbReference>
<dbReference type="Proteomes" id="UP000053464">
    <property type="component" value="Unassembled WGS sequence"/>
</dbReference>
<evidence type="ECO:0000256" key="5">
    <source>
        <dbReference type="ARBA" id="ARBA00022898"/>
    </source>
</evidence>
<dbReference type="InterPro" id="IPR001608">
    <property type="entry name" value="Ala_racemase_N"/>
</dbReference>
<evidence type="ECO:0000256" key="6">
    <source>
        <dbReference type="ARBA" id="ARBA00023235"/>
    </source>
</evidence>
<accession>A0A0G9MXT5</accession>
<dbReference type="RefSeq" id="WP_047002948.1">
    <property type="nucleotide sequence ID" value="NZ_LBHB01000001.1"/>
</dbReference>
<keyword evidence="6" id="KW-0413">Isomerase</keyword>
<comment type="similarity">
    <text evidence="3">Belongs to the alanine racemase family.</text>
</comment>
<proteinExistence type="inferred from homology"/>
<evidence type="ECO:0000256" key="2">
    <source>
        <dbReference type="ARBA" id="ARBA00001933"/>
    </source>
</evidence>
<dbReference type="GO" id="GO:0005829">
    <property type="term" value="C:cytosol"/>
    <property type="evidence" value="ECO:0007669"/>
    <property type="project" value="TreeGrafter"/>
</dbReference>
<comment type="caution">
    <text evidence="10">The sequence shown here is derived from an EMBL/GenBank/DDBJ whole genome shotgun (WGS) entry which is preliminary data.</text>
</comment>
<evidence type="ECO:0000256" key="8">
    <source>
        <dbReference type="PIRSR" id="PIRSR600821-52"/>
    </source>
</evidence>
<dbReference type="PANTHER" id="PTHR30511:SF0">
    <property type="entry name" value="ALANINE RACEMASE, CATABOLIC-RELATED"/>
    <property type="match status" value="1"/>
</dbReference>
<feature type="modified residue" description="N6-(pyridoxal phosphate)lysine" evidence="7">
    <location>
        <position position="46"/>
    </location>
</feature>
<dbReference type="Pfam" id="PF00842">
    <property type="entry name" value="Ala_racemase_C"/>
    <property type="match status" value="1"/>
</dbReference>
<dbReference type="AlphaFoldDB" id="A0A0G9MXT5"/>
<dbReference type="InterPro" id="IPR029066">
    <property type="entry name" value="PLP-binding_barrel"/>
</dbReference>
<dbReference type="OrthoDB" id="9813814at2"/>
<dbReference type="EMBL" id="LBHB01000001">
    <property type="protein sequence ID" value="KLE35546.1"/>
    <property type="molecule type" value="Genomic_DNA"/>
</dbReference>
<feature type="binding site" evidence="8">
    <location>
        <position position="140"/>
    </location>
    <ligand>
        <name>substrate</name>
    </ligand>
</feature>
<dbReference type="SUPFAM" id="SSF51419">
    <property type="entry name" value="PLP-binding barrel"/>
    <property type="match status" value="1"/>
</dbReference>
<dbReference type="InterPro" id="IPR011079">
    <property type="entry name" value="Ala_racemase_C"/>
</dbReference>
<dbReference type="STRING" id="1581420.AAW00_03735"/>
<name>A0A0G9MXT5_9SPHN</name>
<comment type="catalytic activity">
    <reaction evidence="1">
        <text>L-alanine = D-alanine</text>
        <dbReference type="Rhea" id="RHEA:20249"/>
        <dbReference type="ChEBI" id="CHEBI:57416"/>
        <dbReference type="ChEBI" id="CHEBI:57972"/>
        <dbReference type="EC" id="5.1.1.1"/>
    </reaction>
</comment>
<evidence type="ECO:0000256" key="1">
    <source>
        <dbReference type="ARBA" id="ARBA00000316"/>
    </source>
</evidence>
<dbReference type="Pfam" id="PF01168">
    <property type="entry name" value="Ala_racemase_N"/>
    <property type="match status" value="1"/>
</dbReference>
<organism evidence="10 11">
    <name type="scientific">Aurantiacibacter luteus</name>
    <dbReference type="NCBI Taxonomy" id="1581420"/>
    <lineage>
        <taxon>Bacteria</taxon>
        <taxon>Pseudomonadati</taxon>
        <taxon>Pseudomonadota</taxon>
        <taxon>Alphaproteobacteria</taxon>
        <taxon>Sphingomonadales</taxon>
        <taxon>Erythrobacteraceae</taxon>
        <taxon>Aurantiacibacter</taxon>
    </lineage>
</organism>
<sequence>MTPPDLSQVAVPPASLRMRLDTEALKANWRTLDRLSGAAAAGAAVKANAYGLGVERVVPALREAGARQFFLAHWGEVAPLLAHTDAASIAVLHGPRDEAEAAYARATGAVPVINSLRQADLWTRTGGGRCHLMLDSGINRLGIAADEVGDAAVAGLDVDVLLSHLASADEDSDMNARQLSTFREVAGQVEARRLSFANSAGIALGSDYHFDLTRPGIALYGGVPVPALAPHVAQVAFPEAAVLQVRNLKPGESVGYNALWTADRPVRAATVSIGYADGFLRARGEGGALGYGGVMLPILGRVSMDMVVVDCGDLPVKEGDYLTVPFALPEVSARSGLSQYELLTTIGHRFQSR</sequence>
<dbReference type="Gene3D" id="2.40.37.10">
    <property type="entry name" value="Lyase, Ornithine Decarboxylase, Chain A, domain 1"/>
    <property type="match status" value="1"/>
</dbReference>
<dbReference type="SUPFAM" id="SSF50621">
    <property type="entry name" value="Alanine racemase C-terminal domain-like"/>
    <property type="match status" value="1"/>
</dbReference>
<protein>
    <recommendedName>
        <fullName evidence="4">alanine racemase</fullName>
        <ecNumber evidence="4">5.1.1.1</ecNumber>
    </recommendedName>
</protein>
<dbReference type="InterPro" id="IPR020622">
    <property type="entry name" value="Ala_racemase_pyridoxalP-BS"/>
</dbReference>
<dbReference type="PANTHER" id="PTHR30511">
    <property type="entry name" value="ALANINE RACEMASE"/>
    <property type="match status" value="1"/>
</dbReference>
<evidence type="ECO:0000313" key="10">
    <source>
        <dbReference type="EMBL" id="KLE35546.1"/>
    </source>
</evidence>
<evidence type="ECO:0000256" key="3">
    <source>
        <dbReference type="ARBA" id="ARBA00007880"/>
    </source>
</evidence>
<dbReference type="PRINTS" id="PR00992">
    <property type="entry name" value="ALARACEMASE"/>
</dbReference>
<dbReference type="SMART" id="SM01005">
    <property type="entry name" value="Ala_racemase_C"/>
    <property type="match status" value="1"/>
</dbReference>
<dbReference type="InterPro" id="IPR009006">
    <property type="entry name" value="Ala_racemase/Decarboxylase_C"/>
</dbReference>
<dbReference type="InterPro" id="IPR000821">
    <property type="entry name" value="Ala_racemase"/>
</dbReference>
<dbReference type="PATRIC" id="fig|1581420.6.peg.756"/>
<dbReference type="EC" id="5.1.1.1" evidence="4"/>
<keyword evidence="5 7" id="KW-0663">Pyridoxal phosphate</keyword>
<dbReference type="GO" id="GO:0030632">
    <property type="term" value="P:D-alanine biosynthetic process"/>
    <property type="evidence" value="ECO:0007669"/>
    <property type="project" value="TreeGrafter"/>
</dbReference>
<evidence type="ECO:0000256" key="4">
    <source>
        <dbReference type="ARBA" id="ARBA00013089"/>
    </source>
</evidence>
<dbReference type="GO" id="GO:0030170">
    <property type="term" value="F:pyridoxal phosphate binding"/>
    <property type="evidence" value="ECO:0007669"/>
    <property type="project" value="TreeGrafter"/>
</dbReference>
<evidence type="ECO:0000313" key="11">
    <source>
        <dbReference type="Proteomes" id="UP000053464"/>
    </source>
</evidence>
<reference evidence="10 11" key="1">
    <citation type="submission" date="2015-04" db="EMBL/GenBank/DDBJ databases">
        <title>The draft genome sequence of Erythrobacter luteus KA37.</title>
        <authorList>
            <person name="Zhuang L."/>
            <person name="Liu Y."/>
            <person name="Shao Z."/>
        </authorList>
    </citation>
    <scope>NUCLEOTIDE SEQUENCE [LARGE SCALE GENOMIC DNA]</scope>
    <source>
        <strain evidence="10 11">KA37</strain>
    </source>
</reference>
<feature type="binding site" evidence="8">
    <location>
        <position position="304"/>
    </location>
    <ligand>
        <name>substrate</name>
    </ligand>
</feature>